<dbReference type="InterPro" id="IPR016181">
    <property type="entry name" value="Acyl_CoA_acyltransferase"/>
</dbReference>
<feature type="region of interest" description="Disordered" evidence="11">
    <location>
        <begin position="1"/>
        <end position="315"/>
    </location>
</feature>
<feature type="compositionally biased region" description="Low complexity" evidence="11">
    <location>
        <begin position="56"/>
        <end position="70"/>
    </location>
</feature>
<comment type="catalytic activity">
    <reaction evidence="10">
        <text>L-lysyl-[protein] + acetyl-CoA = N(6)-acetyl-L-lysyl-[protein] + CoA + H(+)</text>
        <dbReference type="Rhea" id="RHEA:45948"/>
        <dbReference type="Rhea" id="RHEA-COMP:9752"/>
        <dbReference type="Rhea" id="RHEA-COMP:10731"/>
        <dbReference type="ChEBI" id="CHEBI:15378"/>
        <dbReference type="ChEBI" id="CHEBI:29969"/>
        <dbReference type="ChEBI" id="CHEBI:57287"/>
        <dbReference type="ChEBI" id="CHEBI:57288"/>
        <dbReference type="ChEBI" id="CHEBI:61930"/>
        <dbReference type="EC" id="2.3.1.48"/>
    </reaction>
</comment>
<dbReference type="Proteomes" id="UP001233999">
    <property type="component" value="Unassembled WGS sequence"/>
</dbReference>
<dbReference type="GO" id="GO:0008270">
    <property type="term" value="F:zinc ion binding"/>
    <property type="evidence" value="ECO:0007669"/>
    <property type="project" value="UniProtKB-KW"/>
</dbReference>
<keyword evidence="7" id="KW-0805">Transcription regulation</keyword>
<evidence type="ECO:0000256" key="5">
    <source>
        <dbReference type="ARBA" id="ARBA00022833"/>
    </source>
</evidence>
<dbReference type="PANTHER" id="PTHR10615">
    <property type="entry name" value="HISTONE ACETYLTRANSFERASE"/>
    <property type="match status" value="1"/>
</dbReference>
<keyword evidence="2" id="KW-0808">Transferase</keyword>
<comment type="similarity">
    <text evidence="10">Belongs to the MYST (SAS/MOZ) family.</text>
</comment>
<evidence type="ECO:0000313" key="13">
    <source>
        <dbReference type="EMBL" id="KAJ9582169.1"/>
    </source>
</evidence>
<evidence type="ECO:0000256" key="9">
    <source>
        <dbReference type="ARBA" id="ARBA00023242"/>
    </source>
</evidence>
<keyword evidence="3" id="KW-0479">Metal-binding</keyword>
<dbReference type="EC" id="2.3.1.48" evidence="10"/>
<dbReference type="GO" id="GO:0006357">
    <property type="term" value="P:regulation of transcription by RNA polymerase II"/>
    <property type="evidence" value="ECO:0007669"/>
    <property type="project" value="TreeGrafter"/>
</dbReference>
<feature type="compositionally biased region" description="Low complexity" evidence="11">
    <location>
        <begin position="10"/>
        <end position="46"/>
    </location>
</feature>
<reference evidence="13" key="2">
    <citation type="submission" date="2023-05" db="EMBL/GenBank/DDBJ databases">
        <authorList>
            <person name="Fouks B."/>
        </authorList>
    </citation>
    <scope>NUCLEOTIDE SEQUENCE</scope>
    <source>
        <strain evidence="13">Stay&amp;Tobe</strain>
        <tissue evidence="13">Testes</tissue>
    </source>
</reference>
<feature type="compositionally biased region" description="Low complexity" evidence="11">
    <location>
        <begin position="116"/>
        <end position="147"/>
    </location>
</feature>
<feature type="compositionally biased region" description="Polar residues" evidence="11">
    <location>
        <begin position="80"/>
        <end position="97"/>
    </location>
</feature>
<keyword evidence="14" id="KW-1185">Reference proteome</keyword>
<name>A0AAD7ZK18_DIPPU</name>
<dbReference type="SUPFAM" id="SSF103637">
    <property type="entry name" value="CCHHC domain"/>
    <property type="match status" value="1"/>
</dbReference>
<feature type="compositionally biased region" description="Low complexity" evidence="11">
    <location>
        <begin position="182"/>
        <end position="192"/>
    </location>
</feature>
<feature type="compositionally biased region" description="Polar residues" evidence="11">
    <location>
        <begin position="198"/>
        <end position="208"/>
    </location>
</feature>
<feature type="compositionally biased region" description="Basic and acidic residues" evidence="11">
    <location>
        <begin position="343"/>
        <end position="353"/>
    </location>
</feature>
<evidence type="ECO:0000256" key="4">
    <source>
        <dbReference type="ARBA" id="ARBA00022771"/>
    </source>
</evidence>
<dbReference type="Pfam" id="PF01530">
    <property type="entry name" value="zf-C2HC"/>
    <property type="match status" value="1"/>
</dbReference>
<dbReference type="GO" id="GO:0003712">
    <property type="term" value="F:transcription coregulator activity"/>
    <property type="evidence" value="ECO:0007669"/>
    <property type="project" value="TreeGrafter"/>
</dbReference>
<dbReference type="InterPro" id="IPR050603">
    <property type="entry name" value="MYST_HAT"/>
</dbReference>
<evidence type="ECO:0000256" key="2">
    <source>
        <dbReference type="ARBA" id="ARBA00022679"/>
    </source>
</evidence>
<evidence type="ECO:0000256" key="3">
    <source>
        <dbReference type="ARBA" id="ARBA00022723"/>
    </source>
</evidence>
<dbReference type="SUPFAM" id="SSF55729">
    <property type="entry name" value="Acyl-CoA N-acyltransferases (Nat)"/>
    <property type="match status" value="1"/>
</dbReference>
<dbReference type="GO" id="GO:0010485">
    <property type="term" value="F:histone H4 acetyltransferase activity"/>
    <property type="evidence" value="ECO:0007669"/>
    <property type="project" value="TreeGrafter"/>
</dbReference>
<feature type="compositionally biased region" description="Low complexity" evidence="11">
    <location>
        <begin position="391"/>
        <end position="404"/>
    </location>
</feature>
<dbReference type="Pfam" id="PF17772">
    <property type="entry name" value="zf-MYST"/>
    <property type="match status" value="1"/>
</dbReference>
<sequence length="625" mass="69733">MTPKKKANATSSESTSSSNSSSSSSNSSSSSGSESSSSDSDNSSTSQGIQKKKAVPPKTKSNTTNSTNETDTTKPKEKSQSPTKSRPSNKANPIYSSESEESHPKPNTKRKPPAKPKASATVTPVTKQTKQTAKNNNSATTKQAASKAQKKLKTKSIFSPENSSESDDQTTPPPKLSPMKNSSSDSDSSADSSRVETPPQSKGPSSAVESGPMSESDGEGSKNAVVTRKLTRSSSARNKSKHLVGKTSDTESEAESKTSAASKSPVKKAAGPKGPCPRKTKGRGGAANNDASQTPAVEERRCPIDGCDSMGHLGGRADKHFTIEACPMYHNKTAQECKELYQERRKREEDRRKAVASLSKKSPKSHHLTVEQRHYQLKIKELRNKSERRNNNNNNNSDQETDSNNQDEKDRDREPRLASITSEYDLKLFQEAQAVASEKIEEDLKGLPHVKGTKYIEIGKYEVEVWYQSPYPEDYARVPKLYLCEYCLRYMKSKTILKRHVAKCVWRHPPGEEVYRKEKISVWEVDGKRYKQYCQNLCLLAKFFLDHKTLYYDVEPFLFYVMTIGDSEGCHTVGYFSKLMWTFEDTVLRLLYNFYCKTIFRGYVDCVLFLFHNFLCSLLSICLLS</sequence>
<accession>A0AAD7ZK18</accession>
<feature type="non-terminal residue" evidence="13">
    <location>
        <position position="625"/>
    </location>
</feature>
<keyword evidence="5" id="KW-0862">Zinc</keyword>
<evidence type="ECO:0000259" key="12">
    <source>
        <dbReference type="PROSITE" id="PS51726"/>
    </source>
</evidence>
<dbReference type="InterPro" id="IPR040706">
    <property type="entry name" value="Zf-MYST"/>
</dbReference>
<dbReference type="FunFam" id="3.30.60.60:FF:000003">
    <property type="entry name" value="Histone acetyltransferase"/>
    <property type="match status" value="1"/>
</dbReference>
<dbReference type="PROSITE" id="PS51802">
    <property type="entry name" value="ZF_CCHHC"/>
    <property type="match status" value="1"/>
</dbReference>
<dbReference type="GO" id="GO:0003682">
    <property type="term" value="F:chromatin binding"/>
    <property type="evidence" value="ECO:0007669"/>
    <property type="project" value="TreeGrafter"/>
</dbReference>
<feature type="compositionally biased region" description="Low complexity" evidence="11">
    <location>
        <begin position="257"/>
        <end position="273"/>
    </location>
</feature>
<keyword evidence="8" id="KW-0804">Transcription</keyword>
<gene>
    <name evidence="13" type="ORF">L9F63_003511</name>
</gene>
<feature type="compositionally biased region" description="Basic and acidic residues" evidence="11">
    <location>
        <begin position="368"/>
        <end position="390"/>
    </location>
</feature>
<dbReference type="InterPro" id="IPR002515">
    <property type="entry name" value="Znf_C2H2C"/>
</dbReference>
<keyword evidence="9 10" id="KW-0539">Nucleus</keyword>
<protein>
    <recommendedName>
        <fullName evidence="10">Histone acetyltransferase</fullName>
        <ecNumber evidence="10">2.3.1.48</ecNumber>
    </recommendedName>
</protein>
<dbReference type="AlphaFoldDB" id="A0AAD7ZK18"/>
<dbReference type="Gene3D" id="3.40.630.30">
    <property type="match status" value="1"/>
</dbReference>
<feature type="domain" description="MYST-type HAT" evidence="12">
    <location>
        <begin position="448"/>
        <end position="625"/>
    </location>
</feature>
<evidence type="ECO:0000256" key="10">
    <source>
        <dbReference type="RuleBase" id="RU361211"/>
    </source>
</evidence>
<dbReference type="GO" id="GO:0010484">
    <property type="term" value="F:histone H3 acetyltransferase activity"/>
    <property type="evidence" value="ECO:0007669"/>
    <property type="project" value="TreeGrafter"/>
</dbReference>
<dbReference type="PANTHER" id="PTHR10615:SF161">
    <property type="entry name" value="HISTONE ACETYLTRANSFERASE KAT7"/>
    <property type="match status" value="1"/>
</dbReference>
<dbReference type="PROSITE" id="PS51726">
    <property type="entry name" value="MYST_HAT"/>
    <property type="match status" value="1"/>
</dbReference>
<dbReference type="InterPro" id="IPR002717">
    <property type="entry name" value="HAT_MYST-type"/>
</dbReference>
<evidence type="ECO:0000313" key="14">
    <source>
        <dbReference type="Proteomes" id="UP001233999"/>
    </source>
</evidence>
<keyword evidence="4" id="KW-0863">Zinc-finger</keyword>
<organism evidence="13 14">
    <name type="scientific">Diploptera punctata</name>
    <name type="common">Pacific beetle cockroach</name>
    <dbReference type="NCBI Taxonomy" id="6984"/>
    <lineage>
        <taxon>Eukaryota</taxon>
        <taxon>Metazoa</taxon>
        <taxon>Ecdysozoa</taxon>
        <taxon>Arthropoda</taxon>
        <taxon>Hexapoda</taxon>
        <taxon>Insecta</taxon>
        <taxon>Pterygota</taxon>
        <taxon>Neoptera</taxon>
        <taxon>Polyneoptera</taxon>
        <taxon>Dictyoptera</taxon>
        <taxon>Blattodea</taxon>
        <taxon>Blaberoidea</taxon>
        <taxon>Blaberidae</taxon>
        <taxon>Diplopterinae</taxon>
        <taxon>Diploptera</taxon>
    </lineage>
</organism>
<evidence type="ECO:0000256" key="11">
    <source>
        <dbReference type="SAM" id="MobiDB-lite"/>
    </source>
</evidence>
<keyword evidence="6" id="KW-0156">Chromatin regulator</keyword>
<feature type="region of interest" description="Disordered" evidence="11">
    <location>
        <begin position="343"/>
        <end position="414"/>
    </location>
</feature>
<comment type="subcellular location">
    <subcellularLocation>
        <location evidence="1 10">Nucleus</location>
    </subcellularLocation>
</comment>
<reference evidence="13" key="1">
    <citation type="journal article" date="2023" name="IScience">
        <title>Live-bearing cockroach genome reveals convergent evolutionary mechanisms linked to viviparity in insects and beyond.</title>
        <authorList>
            <person name="Fouks B."/>
            <person name="Harrison M.C."/>
            <person name="Mikhailova A.A."/>
            <person name="Marchal E."/>
            <person name="English S."/>
            <person name="Carruthers M."/>
            <person name="Jennings E.C."/>
            <person name="Chiamaka E.L."/>
            <person name="Frigard R.A."/>
            <person name="Pippel M."/>
            <person name="Attardo G.M."/>
            <person name="Benoit J.B."/>
            <person name="Bornberg-Bauer E."/>
            <person name="Tobe S.S."/>
        </authorList>
    </citation>
    <scope>NUCLEOTIDE SEQUENCE</scope>
    <source>
        <strain evidence="13">Stay&amp;Tobe</strain>
    </source>
</reference>
<dbReference type="EMBL" id="JASPKZ010007822">
    <property type="protein sequence ID" value="KAJ9582169.1"/>
    <property type="molecule type" value="Genomic_DNA"/>
</dbReference>
<dbReference type="Gene3D" id="3.30.60.60">
    <property type="entry name" value="N-acetyl transferase-like"/>
    <property type="match status" value="1"/>
</dbReference>
<evidence type="ECO:0000256" key="7">
    <source>
        <dbReference type="ARBA" id="ARBA00023015"/>
    </source>
</evidence>
<comment type="caution">
    <text evidence="13">The sequence shown here is derived from an EMBL/GenBank/DDBJ whole genome shotgun (WGS) entry which is preliminary data.</text>
</comment>
<dbReference type="InterPro" id="IPR036060">
    <property type="entry name" value="Znf_C2H2C_sf"/>
</dbReference>
<evidence type="ECO:0000256" key="6">
    <source>
        <dbReference type="ARBA" id="ARBA00022853"/>
    </source>
</evidence>
<dbReference type="Gene3D" id="4.10.320.30">
    <property type="match status" value="1"/>
</dbReference>
<evidence type="ECO:0000256" key="1">
    <source>
        <dbReference type="ARBA" id="ARBA00004123"/>
    </source>
</evidence>
<dbReference type="GO" id="GO:0036409">
    <property type="term" value="C:histone H3-K14 acetyltransferase complex"/>
    <property type="evidence" value="ECO:0007669"/>
    <property type="project" value="TreeGrafter"/>
</dbReference>
<dbReference type="Pfam" id="PF01853">
    <property type="entry name" value="MOZ_SAS"/>
    <property type="match status" value="1"/>
</dbReference>
<evidence type="ECO:0000256" key="8">
    <source>
        <dbReference type="ARBA" id="ARBA00023163"/>
    </source>
</evidence>
<proteinExistence type="inferred from homology"/>